<evidence type="ECO:0000256" key="4">
    <source>
        <dbReference type="ARBA" id="ARBA00022618"/>
    </source>
</evidence>
<gene>
    <name evidence="9" type="ORF">ElyMa_003319900</name>
</gene>
<keyword evidence="3" id="KW-0963">Cytoplasm</keyword>
<name>A0AAV4JFN9_9GAST</name>
<keyword evidence="5" id="KW-0498">Mitosis</keyword>
<keyword evidence="4" id="KW-0132">Cell division</keyword>
<dbReference type="EMBL" id="BMAT01006832">
    <property type="protein sequence ID" value="GFS20698.1"/>
    <property type="molecule type" value="Genomic_DNA"/>
</dbReference>
<evidence type="ECO:0000313" key="10">
    <source>
        <dbReference type="Proteomes" id="UP000762676"/>
    </source>
</evidence>
<keyword evidence="7" id="KW-0131">Cell cycle</keyword>
<evidence type="ECO:0000256" key="7">
    <source>
        <dbReference type="ARBA" id="ARBA00023306"/>
    </source>
</evidence>
<evidence type="ECO:0000256" key="3">
    <source>
        <dbReference type="ARBA" id="ARBA00022490"/>
    </source>
</evidence>
<evidence type="ECO:0000313" key="9">
    <source>
        <dbReference type="EMBL" id="GFS20698.1"/>
    </source>
</evidence>
<dbReference type="GO" id="GO:0051301">
    <property type="term" value="P:cell division"/>
    <property type="evidence" value="ECO:0007669"/>
    <property type="project" value="UniProtKB-KW"/>
</dbReference>
<comment type="similarity">
    <text evidence="8">Belongs to the Integrator subunit 13 family.</text>
</comment>
<dbReference type="AlphaFoldDB" id="A0AAV4JFN9"/>
<accession>A0AAV4JFN9</accession>
<evidence type="ECO:0000256" key="6">
    <source>
        <dbReference type="ARBA" id="ARBA00023242"/>
    </source>
</evidence>
<dbReference type="Pfam" id="PF10221">
    <property type="entry name" value="Mat89Bb"/>
    <property type="match status" value="1"/>
</dbReference>
<reference evidence="9 10" key="1">
    <citation type="journal article" date="2021" name="Elife">
        <title>Chloroplast acquisition without the gene transfer in kleptoplastic sea slugs, Plakobranchus ocellatus.</title>
        <authorList>
            <person name="Maeda T."/>
            <person name="Takahashi S."/>
            <person name="Yoshida T."/>
            <person name="Shimamura S."/>
            <person name="Takaki Y."/>
            <person name="Nagai Y."/>
            <person name="Toyoda A."/>
            <person name="Suzuki Y."/>
            <person name="Arimoto A."/>
            <person name="Ishii H."/>
            <person name="Satoh N."/>
            <person name="Nishiyama T."/>
            <person name="Hasebe M."/>
            <person name="Maruyama T."/>
            <person name="Minagawa J."/>
            <person name="Obokata J."/>
            <person name="Shigenobu S."/>
        </authorList>
    </citation>
    <scope>NUCLEOTIDE SEQUENCE [LARGE SCALE GENOMIC DNA]</scope>
</reference>
<keyword evidence="6" id="KW-0539">Nucleus</keyword>
<organism evidence="9 10">
    <name type="scientific">Elysia marginata</name>
    <dbReference type="NCBI Taxonomy" id="1093978"/>
    <lineage>
        <taxon>Eukaryota</taxon>
        <taxon>Metazoa</taxon>
        <taxon>Spiralia</taxon>
        <taxon>Lophotrochozoa</taxon>
        <taxon>Mollusca</taxon>
        <taxon>Gastropoda</taxon>
        <taxon>Heterobranchia</taxon>
        <taxon>Euthyneura</taxon>
        <taxon>Panpulmonata</taxon>
        <taxon>Sacoglossa</taxon>
        <taxon>Placobranchoidea</taxon>
        <taxon>Plakobranchidae</taxon>
        <taxon>Elysia</taxon>
    </lineage>
</organism>
<dbReference type="PANTHER" id="PTHR12955:SF1">
    <property type="entry name" value="INTEGRATOR COMPLEX SUBUNIT 13"/>
    <property type="match status" value="1"/>
</dbReference>
<evidence type="ECO:0000256" key="2">
    <source>
        <dbReference type="ARBA" id="ARBA00004496"/>
    </source>
</evidence>
<dbReference type="GO" id="GO:0051642">
    <property type="term" value="P:centrosome localization"/>
    <property type="evidence" value="ECO:0007669"/>
    <property type="project" value="TreeGrafter"/>
</dbReference>
<evidence type="ECO:0000256" key="1">
    <source>
        <dbReference type="ARBA" id="ARBA00004123"/>
    </source>
</evidence>
<comment type="caution">
    <text evidence="9">The sequence shown here is derived from an EMBL/GenBank/DDBJ whole genome shotgun (WGS) entry which is preliminary data.</text>
</comment>
<dbReference type="InterPro" id="IPR019355">
    <property type="entry name" value="Cell_cycle_regulator_Mat89Bb"/>
</dbReference>
<keyword evidence="10" id="KW-1185">Reference proteome</keyword>
<comment type="subcellular location">
    <subcellularLocation>
        <location evidence="2">Cytoplasm</location>
    </subcellularLocation>
    <subcellularLocation>
        <location evidence="1">Nucleus</location>
    </subcellularLocation>
</comment>
<feature type="non-terminal residue" evidence="9">
    <location>
        <position position="1"/>
    </location>
</feature>
<dbReference type="GO" id="GO:0007346">
    <property type="term" value="P:regulation of mitotic cell cycle"/>
    <property type="evidence" value="ECO:0007669"/>
    <property type="project" value="TreeGrafter"/>
</dbReference>
<dbReference type="Proteomes" id="UP000762676">
    <property type="component" value="Unassembled WGS sequence"/>
</dbReference>
<protein>
    <submittedName>
        <fullName evidence="9">Protein asunder homolog</fullName>
    </submittedName>
</protein>
<evidence type="ECO:0000256" key="5">
    <source>
        <dbReference type="ARBA" id="ARBA00022776"/>
    </source>
</evidence>
<proteinExistence type="inferred from homology"/>
<dbReference type="GO" id="GO:0005737">
    <property type="term" value="C:cytoplasm"/>
    <property type="evidence" value="ECO:0007669"/>
    <property type="project" value="UniProtKB-SubCell"/>
</dbReference>
<dbReference type="PANTHER" id="PTHR12955">
    <property type="entry name" value="SARCOMA ANTIGEN NY-SAR-95-RELATED"/>
    <property type="match status" value="1"/>
</dbReference>
<sequence length="258" mass="28850">LGQLEKSSRFWPMVISETILFNIINSVSPLPQLMMKDTLTEDETVECKRVIYRVVAMESNNEALPVPAAGARGKGPKREEQYRQLWAELEALVRSYSDASPEHAAVLACLQECRKPPQAGGAGDESSIQVQLNRKLPTQGQSTGVKDAGKTEAEQGWRELDRLQHMTQREKQDFLQGEKQIDAPPAKKMKSEDLLMRSGGQTLLSMWNNRLCTIHAKRAQEFDGYSDLDSGGKARLYIHLEENNDQEQVAPGTATPKK</sequence>
<evidence type="ECO:0000256" key="8">
    <source>
        <dbReference type="ARBA" id="ARBA00061603"/>
    </source>
</evidence>
<dbReference type="GO" id="GO:0032039">
    <property type="term" value="C:integrator complex"/>
    <property type="evidence" value="ECO:0007669"/>
    <property type="project" value="TreeGrafter"/>
</dbReference>